<evidence type="ECO:0000313" key="1">
    <source>
        <dbReference type="EMBL" id="AMP15739.1"/>
    </source>
</evidence>
<dbReference type="EMBL" id="CP013236">
    <property type="protein sequence ID" value="AMP15739.1"/>
    <property type="molecule type" value="Genomic_DNA"/>
</dbReference>
<name>A0ABM5Z9J5_9BURK</name>
<reference evidence="1 2" key="1">
    <citation type="submission" date="2015-11" db="EMBL/GenBank/DDBJ databases">
        <title>Exploring the genomic traits of fungus-feeding bacterial genus Collimonas.</title>
        <authorList>
            <person name="Song C."/>
            <person name="Schmidt R."/>
            <person name="de Jager V."/>
            <person name="Krzyzanowska D."/>
            <person name="Jongedijk E."/>
            <person name="Cankar K."/>
            <person name="Beekwilder J."/>
            <person name="van Veen A."/>
            <person name="de Boer W."/>
            <person name="van Veen J.A."/>
            <person name="Garbeva P."/>
        </authorList>
    </citation>
    <scope>NUCLEOTIDE SEQUENCE [LARGE SCALE GENOMIC DNA]</scope>
    <source>
        <strain evidence="1 2">Ter291</strain>
    </source>
</reference>
<proteinExistence type="predicted"/>
<evidence type="ECO:0008006" key="3">
    <source>
        <dbReference type="Google" id="ProtNLM"/>
    </source>
</evidence>
<organism evidence="1 2">
    <name type="scientific">Collimonas pratensis</name>
    <dbReference type="NCBI Taxonomy" id="279113"/>
    <lineage>
        <taxon>Bacteria</taxon>
        <taxon>Pseudomonadati</taxon>
        <taxon>Pseudomonadota</taxon>
        <taxon>Betaproteobacteria</taxon>
        <taxon>Burkholderiales</taxon>
        <taxon>Oxalobacteraceae</taxon>
        <taxon>Collimonas</taxon>
    </lineage>
</organism>
<accession>A0ABM5Z9J5</accession>
<gene>
    <name evidence="1" type="ORF">CPter291_3504</name>
</gene>
<dbReference type="RefSeq" id="WP_062117146.1">
    <property type="nucleotide sequence ID" value="NZ_CP013236.1"/>
</dbReference>
<evidence type="ECO:0000313" key="2">
    <source>
        <dbReference type="Proteomes" id="UP000074914"/>
    </source>
</evidence>
<sequence>MSELKTYVVETTNAFVTLAVLEQGKRRPYHAEYIGTPRFAEYSEIDDSKQVAEEFDGHLEDSHFEALLAACHREIAERAGEIINIEDTSSSNEN</sequence>
<dbReference type="Proteomes" id="UP000074914">
    <property type="component" value="Chromosome"/>
</dbReference>
<keyword evidence="2" id="KW-1185">Reference proteome</keyword>
<protein>
    <recommendedName>
        <fullName evidence="3">Phage protein</fullName>
    </recommendedName>
</protein>